<dbReference type="GO" id="GO:0046872">
    <property type="term" value="F:metal ion binding"/>
    <property type="evidence" value="ECO:0007669"/>
    <property type="project" value="InterPro"/>
</dbReference>
<dbReference type="PANTHER" id="PTHR42953">
    <property type="entry name" value="HIGH-AFFINITY ZINC UPTAKE SYSTEM PROTEIN ZNUA-RELATED"/>
    <property type="match status" value="1"/>
</dbReference>
<dbReference type="PROSITE" id="PS51257">
    <property type="entry name" value="PROKAR_LIPOPROTEIN"/>
    <property type="match status" value="1"/>
</dbReference>
<dbReference type="GO" id="GO:0030001">
    <property type="term" value="P:metal ion transport"/>
    <property type="evidence" value="ECO:0007669"/>
    <property type="project" value="InterPro"/>
</dbReference>
<comment type="similarity">
    <text evidence="1">Belongs to the bacterial solute-binding protein 9 family.</text>
</comment>
<feature type="signal peptide" evidence="4">
    <location>
        <begin position="1"/>
        <end position="32"/>
    </location>
</feature>
<name>A0A9D9EM06_9SPIR</name>
<dbReference type="SUPFAM" id="SSF53807">
    <property type="entry name" value="Helical backbone' metal receptor"/>
    <property type="match status" value="1"/>
</dbReference>
<reference evidence="5" key="2">
    <citation type="journal article" date="2021" name="PeerJ">
        <title>Extensive microbial diversity within the chicken gut microbiome revealed by metagenomics and culture.</title>
        <authorList>
            <person name="Gilroy R."/>
            <person name="Ravi A."/>
            <person name="Getino M."/>
            <person name="Pursley I."/>
            <person name="Horton D.L."/>
            <person name="Alikhan N.F."/>
            <person name="Baker D."/>
            <person name="Gharbi K."/>
            <person name="Hall N."/>
            <person name="Watson M."/>
            <person name="Adriaenssens E.M."/>
            <person name="Foster-Nyarko E."/>
            <person name="Jarju S."/>
            <person name="Secka A."/>
            <person name="Antonio M."/>
            <person name="Oren A."/>
            <person name="Chaudhuri R.R."/>
            <person name="La Ragione R."/>
            <person name="Hildebrand F."/>
            <person name="Pallen M.J."/>
        </authorList>
    </citation>
    <scope>NUCLEOTIDE SEQUENCE</scope>
    <source>
        <strain evidence="5">B3-4054</strain>
    </source>
</reference>
<dbReference type="EMBL" id="JADIMS010000041">
    <property type="protein sequence ID" value="MBO8449944.1"/>
    <property type="molecule type" value="Genomic_DNA"/>
</dbReference>
<evidence type="ECO:0000256" key="4">
    <source>
        <dbReference type="SAM" id="SignalP"/>
    </source>
</evidence>
<keyword evidence="3 4" id="KW-0732">Signal</keyword>
<dbReference type="InterPro" id="IPR006127">
    <property type="entry name" value="ZnuA-like"/>
</dbReference>
<evidence type="ECO:0000313" key="6">
    <source>
        <dbReference type="Proteomes" id="UP000823616"/>
    </source>
</evidence>
<reference evidence="5" key="1">
    <citation type="submission" date="2020-10" db="EMBL/GenBank/DDBJ databases">
        <authorList>
            <person name="Gilroy R."/>
        </authorList>
    </citation>
    <scope>NUCLEOTIDE SEQUENCE</scope>
    <source>
        <strain evidence="5">B3-4054</strain>
    </source>
</reference>
<gene>
    <name evidence="5" type="ORF">IAA96_02445</name>
</gene>
<dbReference type="AlphaFoldDB" id="A0A9D9EM06"/>
<dbReference type="PANTHER" id="PTHR42953:SF3">
    <property type="entry name" value="HIGH-AFFINITY ZINC UPTAKE SYSTEM PROTEIN ZNUA"/>
    <property type="match status" value="1"/>
</dbReference>
<accession>A0A9D9EM06</accession>
<protein>
    <submittedName>
        <fullName evidence="5">Zinc ABC transporter substrate-binding protein</fullName>
    </submittedName>
</protein>
<dbReference type="InterPro" id="IPR050492">
    <property type="entry name" value="Bact_metal-bind_prot9"/>
</dbReference>
<dbReference type="Gene3D" id="3.40.50.1980">
    <property type="entry name" value="Nitrogenase molybdenum iron protein domain"/>
    <property type="match status" value="2"/>
</dbReference>
<evidence type="ECO:0000256" key="2">
    <source>
        <dbReference type="ARBA" id="ARBA00022448"/>
    </source>
</evidence>
<evidence type="ECO:0000256" key="1">
    <source>
        <dbReference type="ARBA" id="ARBA00011028"/>
    </source>
</evidence>
<proteinExistence type="inferred from homology"/>
<comment type="caution">
    <text evidence="5">The sequence shown here is derived from an EMBL/GenBank/DDBJ whole genome shotgun (WGS) entry which is preliminary data.</text>
</comment>
<evidence type="ECO:0000313" key="5">
    <source>
        <dbReference type="EMBL" id="MBO8449944.1"/>
    </source>
</evidence>
<sequence length="307" mass="33212">MKDSQTKAPAFFLSCILALCVFPLLFSCTEKPAENGAEALTVTVSILPHRWFVSEVAKGNPAVAVNVLAGEGQNPHSYEPTTRQIQALAESAFWLLSGSEFEIPLLPKIRAQFPSLHIVDGTAGVTFRQMEEETGSHPEETHTGNIDRHSWLGEQPALLLAGHICGALCQADPANAELYRKNAAALKETITAEFASLREKLEPLRGAPVFVFHPSFGYFLDEFGIRQEAVETGGKEPTAKTLAAIIGKARRENPKAIFVQAQFPVAAAKTLADSVGAEVVPLDPLAENWLQNIRTMGGNLAALTEQE</sequence>
<dbReference type="Pfam" id="PF01297">
    <property type="entry name" value="ZnuA"/>
    <property type="match status" value="1"/>
</dbReference>
<dbReference type="Proteomes" id="UP000823616">
    <property type="component" value="Unassembled WGS sequence"/>
</dbReference>
<organism evidence="5 6">
    <name type="scientific">Candidatus Avitreponema avistercoris</name>
    <dbReference type="NCBI Taxonomy" id="2840705"/>
    <lineage>
        <taxon>Bacteria</taxon>
        <taxon>Pseudomonadati</taxon>
        <taxon>Spirochaetota</taxon>
        <taxon>Spirochaetia</taxon>
        <taxon>Spirochaetales</taxon>
        <taxon>Candidatus Avitreponema</taxon>
    </lineage>
</organism>
<evidence type="ECO:0000256" key="3">
    <source>
        <dbReference type="ARBA" id="ARBA00022729"/>
    </source>
</evidence>
<keyword evidence="2" id="KW-0813">Transport</keyword>
<feature type="chain" id="PRO_5038868124" evidence="4">
    <location>
        <begin position="33"/>
        <end position="307"/>
    </location>
</feature>